<reference evidence="8 9" key="1">
    <citation type="submission" date="2018-11" db="EMBL/GenBank/DDBJ databases">
        <title>Sequencing the genomes of 1000 actinobacteria strains.</title>
        <authorList>
            <person name="Klenk H.-P."/>
        </authorList>
    </citation>
    <scope>NUCLEOTIDE SEQUENCE [LARGE SCALE GENOMIC DNA]</scope>
    <source>
        <strain evidence="8 9">DSM 44348</strain>
    </source>
</reference>
<dbReference type="GO" id="GO:0022857">
    <property type="term" value="F:transmembrane transporter activity"/>
    <property type="evidence" value="ECO:0007669"/>
    <property type="project" value="InterPro"/>
</dbReference>
<evidence type="ECO:0000256" key="3">
    <source>
        <dbReference type="ARBA" id="ARBA00022692"/>
    </source>
</evidence>
<feature type="transmembrane region" description="Helical" evidence="7">
    <location>
        <begin position="240"/>
        <end position="259"/>
    </location>
</feature>
<feature type="transmembrane region" description="Helical" evidence="7">
    <location>
        <begin position="321"/>
        <end position="339"/>
    </location>
</feature>
<evidence type="ECO:0000256" key="6">
    <source>
        <dbReference type="SAM" id="MobiDB-lite"/>
    </source>
</evidence>
<keyword evidence="5 7" id="KW-0472">Membrane</keyword>
<dbReference type="Pfam" id="PF02653">
    <property type="entry name" value="BPD_transp_2"/>
    <property type="match status" value="1"/>
</dbReference>
<feature type="region of interest" description="Disordered" evidence="6">
    <location>
        <begin position="1"/>
        <end position="27"/>
    </location>
</feature>
<feature type="transmembrane region" description="Helical" evidence="7">
    <location>
        <begin position="151"/>
        <end position="170"/>
    </location>
</feature>
<keyword evidence="3 7" id="KW-0812">Transmembrane</keyword>
<dbReference type="GO" id="GO:0005886">
    <property type="term" value="C:plasma membrane"/>
    <property type="evidence" value="ECO:0007669"/>
    <property type="project" value="UniProtKB-SubCell"/>
</dbReference>
<comment type="caution">
    <text evidence="8">The sequence shown here is derived from an EMBL/GenBank/DDBJ whole genome shotgun (WGS) entry which is preliminary data.</text>
</comment>
<proteinExistence type="predicted"/>
<feature type="transmembrane region" description="Helical" evidence="7">
    <location>
        <begin position="68"/>
        <end position="90"/>
    </location>
</feature>
<feature type="transmembrane region" description="Helical" evidence="7">
    <location>
        <begin position="120"/>
        <end position="144"/>
    </location>
</feature>
<name>A0A3N2H4Y9_9PSEU</name>
<feature type="transmembrane region" description="Helical" evidence="7">
    <location>
        <begin position="190"/>
        <end position="211"/>
    </location>
</feature>
<sequence length="359" mass="37021">MVELDKPPRRRTLSRGSAQPDAPGRPSQRRSLLLGAVLRLIAAGPVLVLLCIWLVFSGLSPYFLSTSNITNILVQSSSVALLALGALVVVMVGSLDLSLGSTVGLCTIVGAVLYRDFPSLGWVVIPVLLVVGLAIGVLNALCIVTFRIGNAFIVTLGMLYVIQSLSYVVSEGTQVPGVPDHVIALANESVVGIPGPVLLVVGVAALLWFLLNRVVWGRWIVAIGGNRDAAGKVGVPVRKVLFSVYIIASVFAAITGVLVAGLNNSGTVDNGTSILQAIAAVVIGGASLTGGRGSVWATVVGAVILGSITNGLTLLSVSTTWTPFAIGAVLVAAVGLDTLRNTVEGRLRVRQAQLQTGGL</sequence>
<dbReference type="PANTHER" id="PTHR32196">
    <property type="entry name" value="ABC TRANSPORTER PERMEASE PROTEIN YPHD-RELATED-RELATED"/>
    <property type="match status" value="1"/>
</dbReference>
<comment type="subcellular location">
    <subcellularLocation>
        <location evidence="1">Cell membrane</location>
        <topology evidence="1">Multi-pass membrane protein</topology>
    </subcellularLocation>
</comment>
<gene>
    <name evidence="8" type="ORF">EDD35_6394</name>
</gene>
<feature type="transmembrane region" description="Helical" evidence="7">
    <location>
        <begin position="295"/>
        <end position="315"/>
    </location>
</feature>
<keyword evidence="9" id="KW-1185">Reference proteome</keyword>
<dbReference type="Proteomes" id="UP000274843">
    <property type="component" value="Unassembled WGS sequence"/>
</dbReference>
<feature type="transmembrane region" description="Helical" evidence="7">
    <location>
        <begin position="97"/>
        <end position="114"/>
    </location>
</feature>
<dbReference type="InterPro" id="IPR001851">
    <property type="entry name" value="ABC_transp_permease"/>
</dbReference>
<evidence type="ECO:0000256" key="5">
    <source>
        <dbReference type="ARBA" id="ARBA00023136"/>
    </source>
</evidence>
<keyword evidence="2" id="KW-1003">Cell membrane</keyword>
<organism evidence="8 9">
    <name type="scientific">Amycolatopsis thermoflava</name>
    <dbReference type="NCBI Taxonomy" id="84480"/>
    <lineage>
        <taxon>Bacteria</taxon>
        <taxon>Bacillati</taxon>
        <taxon>Actinomycetota</taxon>
        <taxon>Actinomycetes</taxon>
        <taxon>Pseudonocardiales</taxon>
        <taxon>Pseudonocardiaceae</taxon>
        <taxon>Amycolatopsis</taxon>
        <taxon>Amycolatopsis methanolica group</taxon>
    </lineage>
</organism>
<keyword evidence="4 7" id="KW-1133">Transmembrane helix</keyword>
<dbReference type="CDD" id="cd06579">
    <property type="entry name" value="TM_PBP1_transp_AraH_like"/>
    <property type="match status" value="1"/>
</dbReference>
<evidence type="ECO:0000256" key="4">
    <source>
        <dbReference type="ARBA" id="ARBA00022989"/>
    </source>
</evidence>
<evidence type="ECO:0000256" key="1">
    <source>
        <dbReference type="ARBA" id="ARBA00004651"/>
    </source>
</evidence>
<protein>
    <submittedName>
        <fullName evidence="8">Monosaccharide ABC transporter membrane protein (CUT2 family)</fullName>
    </submittedName>
</protein>
<evidence type="ECO:0000313" key="9">
    <source>
        <dbReference type="Proteomes" id="UP000274843"/>
    </source>
</evidence>
<evidence type="ECO:0000256" key="2">
    <source>
        <dbReference type="ARBA" id="ARBA00022475"/>
    </source>
</evidence>
<dbReference type="EMBL" id="RKHY01000001">
    <property type="protein sequence ID" value="ROS43973.1"/>
    <property type="molecule type" value="Genomic_DNA"/>
</dbReference>
<dbReference type="AlphaFoldDB" id="A0A3N2H4Y9"/>
<feature type="transmembrane region" description="Helical" evidence="7">
    <location>
        <begin position="271"/>
        <end position="288"/>
    </location>
</feature>
<feature type="transmembrane region" description="Helical" evidence="7">
    <location>
        <begin position="32"/>
        <end position="56"/>
    </location>
</feature>
<evidence type="ECO:0000313" key="8">
    <source>
        <dbReference type="EMBL" id="ROS43973.1"/>
    </source>
</evidence>
<evidence type="ECO:0000256" key="7">
    <source>
        <dbReference type="SAM" id="Phobius"/>
    </source>
</evidence>
<accession>A0A3N2H4Y9</accession>